<name>A0A918AHU4_9PSEU</name>
<comment type="caution">
    <text evidence="2">The sequence shown here is derived from an EMBL/GenBank/DDBJ whole genome shotgun (WGS) entry which is preliminary data.</text>
</comment>
<dbReference type="Proteomes" id="UP000639606">
    <property type="component" value="Unassembled WGS sequence"/>
</dbReference>
<organism evidence="2 3">
    <name type="scientific">Saccharothrix coeruleofusca</name>
    <dbReference type="NCBI Taxonomy" id="33919"/>
    <lineage>
        <taxon>Bacteria</taxon>
        <taxon>Bacillati</taxon>
        <taxon>Actinomycetota</taxon>
        <taxon>Actinomycetes</taxon>
        <taxon>Pseudonocardiales</taxon>
        <taxon>Pseudonocardiaceae</taxon>
        <taxon>Saccharothrix</taxon>
    </lineage>
</organism>
<evidence type="ECO:0000259" key="1">
    <source>
        <dbReference type="Pfam" id="PF04149"/>
    </source>
</evidence>
<dbReference type="EMBL" id="BMRG01000001">
    <property type="protein sequence ID" value="GGP38585.1"/>
    <property type="molecule type" value="Genomic_DNA"/>
</dbReference>
<evidence type="ECO:0000313" key="2">
    <source>
        <dbReference type="EMBL" id="GGP38585.1"/>
    </source>
</evidence>
<gene>
    <name evidence="2" type="ORF">GCM10010185_07610</name>
</gene>
<reference evidence="2" key="1">
    <citation type="journal article" date="2014" name="Int. J. Syst. Evol. Microbiol.">
        <title>Complete genome sequence of Corynebacterium casei LMG S-19264T (=DSM 44701T), isolated from a smear-ripened cheese.</title>
        <authorList>
            <consortium name="US DOE Joint Genome Institute (JGI-PGF)"/>
            <person name="Walter F."/>
            <person name="Albersmeier A."/>
            <person name="Kalinowski J."/>
            <person name="Ruckert C."/>
        </authorList>
    </citation>
    <scope>NUCLEOTIDE SEQUENCE</scope>
    <source>
        <strain evidence="2">JCM 3313</strain>
    </source>
</reference>
<keyword evidence="3" id="KW-1185">Reference proteome</keyword>
<dbReference type="InterPro" id="IPR007278">
    <property type="entry name" value="DUF397"/>
</dbReference>
<dbReference type="AlphaFoldDB" id="A0A918AHU4"/>
<dbReference type="Pfam" id="PF04149">
    <property type="entry name" value="DUF397"/>
    <property type="match status" value="1"/>
</dbReference>
<accession>A0A918AHU4</accession>
<dbReference type="RefSeq" id="WP_189221573.1">
    <property type="nucleotide sequence ID" value="NZ_BMRG01000001.1"/>
</dbReference>
<sequence>MTAQTEWRTSSYSGNANECVEVALDAARARIRDTKARGGGTLTFTSAGFAAFREMIADRTPAGVGSGPPRRVFTAPR</sequence>
<evidence type="ECO:0000313" key="3">
    <source>
        <dbReference type="Proteomes" id="UP000639606"/>
    </source>
</evidence>
<proteinExistence type="predicted"/>
<feature type="domain" description="DUF397" evidence="1">
    <location>
        <begin position="6"/>
        <end position="54"/>
    </location>
</feature>
<protein>
    <recommendedName>
        <fullName evidence="1">DUF397 domain-containing protein</fullName>
    </recommendedName>
</protein>
<reference evidence="2" key="2">
    <citation type="submission" date="2020-09" db="EMBL/GenBank/DDBJ databases">
        <authorList>
            <person name="Sun Q."/>
            <person name="Ohkuma M."/>
        </authorList>
    </citation>
    <scope>NUCLEOTIDE SEQUENCE</scope>
    <source>
        <strain evidence="2">JCM 3313</strain>
    </source>
</reference>